<keyword evidence="2" id="KW-1185">Reference proteome</keyword>
<evidence type="ECO:0000313" key="1">
    <source>
        <dbReference type="EMBL" id="KAG0412773.1"/>
    </source>
</evidence>
<proteinExistence type="predicted"/>
<sequence>MARVPEADRRLIIELSQKGHSQRAIGALVDRPLKTVNRIIQAFRYEGQIHDAPRGTPPRATTEDEDRYIIAAVVEDPFLSAREIREELELDVSDVTIRRRLASAGLHSAMVAQKPLLSPSNKEARLRFAMRHASWTADDWGRVVFSDESTFSTRQDERVRVWPTFKRI</sequence>
<evidence type="ECO:0000313" key="2">
    <source>
        <dbReference type="Proteomes" id="UP000805193"/>
    </source>
</evidence>
<reference evidence="1 2" key="1">
    <citation type="journal article" date="2020" name="Cell">
        <title>Large-Scale Comparative Analyses of Tick Genomes Elucidate Their Genetic Diversity and Vector Capacities.</title>
        <authorList>
            <consortium name="Tick Genome and Microbiome Consortium (TIGMIC)"/>
            <person name="Jia N."/>
            <person name="Wang J."/>
            <person name="Shi W."/>
            <person name="Du L."/>
            <person name="Sun Y."/>
            <person name="Zhan W."/>
            <person name="Jiang J.F."/>
            <person name="Wang Q."/>
            <person name="Zhang B."/>
            <person name="Ji P."/>
            <person name="Bell-Sakyi L."/>
            <person name="Cui X.M."/>
            <person name="Yuan T.T."/>
            <person name="Jiang B.G."/>
            <person name="Yang W.F."/>
            <person name="Lam T.T."/>
            <person name="Chang Q.C."/>
            <person name="Ding S.J."/>
            <person name="Wang X.J."/>
            <person name="Zhu J.G."/>
            <person name="Ruan X.D."/>
            <person name="Zhao L."/>
            <person name="Wei J.T."/>
            <person name="Ye R.Z."/>
            <person name="Que T.C."/>
            <person name="Du C.H."/>
            <person name="Zhou Y.H."/>
            <person name="Cheng J.X."/>
            <person name="Dai P.F."/>
            <person name="Guo W.B."/>
            <person name="Han X.H."/>
            <person name="Huang E.J."/>
            <person name="Li L.F."/>
            <person name="Wei W."/>
            <person name="Gao Y.C."/>
            <person name="Liu J.Z."/>
            <person name="Shao H.Z."/>
            <person name="Wang X."/>
            <person name="Wang C.C."/>
            <person name="Yang T.C."/>
            <person name="Huo Q.B."/>
            <person name="Li W."/>
            <person name="Chen H.Y."/>
            <person name="Chen S.E."/>
            <person name="Zhou L.G."/>
            <person name="Ni X.B."/>
            <person name="Tian J.H."/>
            <person name="Sheng Y."/>
            <person name="Liu T."/>
            <person name="Pan Y.S."/>
            <person name="Xia L.Y."/>
            <person name="Li J."/>
            <person name="Zhao F."/>
            <person name="Cao W.C."/>
        </authorList>
    </citation>
    <scope>NUCLEOTIDE SEQUENCE [LARGE SCALE GENOMIC DNA]</scope>
    <source>
        <strain evidence="1">Iper-2018</strain>
    </source>
</reference>
<dbReference type="Proteomes" id="UP000805193">
    <property type="component" value="Unassembled WGS sequence"/>
</dbReference>
<name>A0AC60P0D6_IXOPE</name>
<dbReference type="EMBL" id="JABSTQ010011325">
    <property type="protein sequence ID" value="KAG0412773.1"/>
    <property type="molecule type" value="Genomic_DNA"/>
</dbReference>
<protein>
    <submittedName>
        <fullName evidence="1">Uncharacterized protein</fullName>
    </submittedName>
</protein>
<accession>A0AC60P0D6</accession>
<organism evidence="1 2">
    <name type="scientific">Ixodes persulcatus</name>
    <name type="common">Taiga tick</name>
    <dbReference type="NCBI Taxonomy" id="34615"/>
    <lineage>
        <taxon>Eukaryota</taxon>
        <taxon>Metazoa</taxon>
        <taxon>Ecdysozoa</taxon>
        <taxon>Arthropoda</taxon>
        <taxon>Chelicerata</taxon>
        <taxon>Arachnida</taxon>
        <taxon>Acari</taxon>
        <taxon>Parasitiformes</taxon>
        <taxon>Ixodida</taxon>
        <taxon>Ixodoidea</taxon>
        <taxon>Ixodidae</taxon>
        <taxon>Ixodinae</taxon>
        <taxon>Ixodes</taxon>
    </lineage>
</organism>
<comment type="caution">
    <text evidence="1">The sequence shown here is derived from an EMBL/GenBank/DDBJ whole genome shotgun (WGS) entry which is preliminary data.</text>
</comment>
<gene>
    <name evidence="1" type="ORF">HPB47_010077</name>
</gene>